<dbReference type="InterPro" id="IPR037359">
    <property type="entry name" value="NST/OST"/>
</dbReference>
<evidence type="ECO:0000256" key="1">
    <source>
        <dbReference type="ARBA" id="ARBA00022679"/>
    </source>
</evidence>
<dbReference type="GO" id="GO:0016740">
    <property type="term" value="F:transferase activity"/>
    <property type="evidence" value="ECO:0007669"/>
    <property type="project" value="UniProtKB-KW"/>
</dbReference>
<dbReference type="EC" id="2.8.2.-" evidence="2"/>
<evidence type="ECO:0000313" key="3">
    <source>
        <dbReference type="Proteomes" id="UP001465331"/>
    </source>
</evidence>
<name>A0ABV2A9L4_9GAMM</name>
<keyword evidence="3" id="KW-1185">Reference proteome</keyword>
<proteinExistence type="predicted"/>
<accession>A0ABV2A9L4</accession>
<gene>
    <name evidence="2" type="ORF">ABSH63_08020</name>
</gene>
<evidence type="ECO:0000313" key="2">
    <source>
        <dbReference type="EMBL" id="MES0873945.1"/>
    </source>
</evidence>
<dbReference type="EMBL" id="JBEPIJ010000007">
    <property type="protein sequence ID" value="MES0873945.1"/>
    <property type="molecule type" value="Genomic_DNA"/>
</dbReference>
<keyword evidence="1 2" id="KW-0808">Transferase</keyword>
<reference evidence="2 3" key="1">
    <citation type="submission" date="2024-06" db="EMBL/GenBank/DDBJ databases">
        <authorList>
            <person name="Li Z."/>
            <person name="Jiang Y."/>
        </authorList>
    </citation>
    <scope>NUCLEOTIDE SEQUENCE [LARGE SCALE GENOMIC DNA]</scope>
    <source>
        <strain evidence="2 3">HSW-8</strain>
    </source>
</reference>
<dbReference type="InterPro" id="IPR027417">
    <property type="entry name" value="P-loop_NTPase"/>
</dbReference>
<protein>
    <submittedName>
        <fullName evidence="2">Sulfotransferase</fullName>
        <ecNumber evidence="2">2.8.2.-</ecNumber>
    </submittedName>
</protein>
<dbReference type="Gene3D" id="3.40.50.300">
    <property type="entry name" value="P-loop containing nucleotide triphosphate hydrolases"/>
    <property type="match status" value="1"/>
</dbReference>
<dbReference type="Pfam" id="PF13469">
    <property type="entry name" value="Sulfotransfer_3"/>
    <property type="match status" value="1"/>
</dbReference>
<comment type="caution">
    <text evidence="2">The sequence shown here is derived from an EMBL/GenBank/DDBJ whole genome shotgun (WGS) entry which is preliminary data.</text>
</comment>
<dbReference type="SUPFAM" id="SSF52540">
    <property type="entry name" value="P-loop containing nucleoside triphosphate hydrolases"/>
    <property type="match status" value="1"/>
</dbReference>
<dbReference type="RefSeq" id="WP_352888852.1">
    <property type="nucleotide sequence ID" value="NZ_JBEPIJ010000007.1"/>
</dbReference>
<dbReference type="Proteomes" id="UP001465331">
    <property type="component" value="Unassembled WGS sequence"/>
</dbReference>
<organism evidence="2 3">
    <name type="scientific">Sinimarinibacterium thermocellulolyticum</name>
    <dbReference type="NCBI Taxonomy" id="3170016"/>
    <lineage>
        <taxon>Bacteria</taxon>
        <taxon>Pseudomonadati</taxon>
        <taxon>Pseudomonadota</taxon>
        <taxon>Gammaproteobacteria</taxon>
        <taxon>Nevskiales</taxon>
        <taxon>Nevskiaceae</taxon>
        <taxon>Sinimarinibacterium</taxon>
    </lineage>
</organism>
<sequence length="298" mass="33732">MSFPNTFIVGAAKAGTTSLHHYLGQHPQVFMSAWKEPHHFADITIDPNKSHMMRRYADERAYQALFAKAGDRPVVGEASPSYLWDPQAAARIRARVPHARIIVLLRDPVQRAFSHYWMDVREGLQTQAPLKAFRDDYALPGKRWGGKGHLYVELGFYARQLARFYEAFPAPQIRVYLFDELRSRPQAVLVDLATFLGIDPAPMSAIDTSEPLNPYARPRNALAGGLMRQAWLRQAAQHMIPARLRRSVRDHLLLRRDAKPPADREAIAWLSALYAPELDALERLLGRALPALRTSLVG</sequence>
<dbReference type="PANTHER" id="PTHR10605">
    <property type="entry name" value="HEPARAN SULFATE SULFOTRANSFERASE"/>
    <property type="match status" value="1"/>
</dbReference>
<dbReference type="PANTHER" id="PTHR10605:SF56">
    <property type="entry name" value="BIFUNCTIONAL HEPARAN SULFATE N-DEACETYLASE_N-SULFOTRANSFERASE"/>
    <property type="match status" value="1"/>
</dbReference>